<dbReference type="GeneID" id="36534854"/>
<name>A0A2I1C468_ASPN1</name>
<dbReference type="RefSeq" id="XP_024681000.1">
    <property type="nucleotide sequence ID" value="XM_024827529.1"/>
</dbReference>
<keyword evidence="2" id="KW-1185">Reference proteome</keyword>
<dbReference type="Proteomes" id="UP000234474">
    <property type="component" value="Unassembled WGS sequence"/>
</dbReference>
<dbReference type="OrthoDB" id="4491549at2759"/>
<accession>A0A2I1C468</accession>
<sequence>MLLDATLCHQRREISTSLYQSTIRLLERWQHEAGERPIDFQAAFLLSWLAADFFNYDLSWDCFRRACSIGRQLGIFTVDAEHMEGSDAPGDYSSTSTDCTLTKSQKRYAFWQLLQTDCLFRQLFGKSPVIPFGSWCVRFPDLPLHPDGVTPESTLQVYFIVSMRFAFITLRFLEFLDTHGHASEDQVTELVLELKSVVAEWDLERSFRAAVNPTDTYLYADLLFSSHLLIISFEQSTKTSYPLQQIPESSLYAARQSINILEHWSKLPTGNPYHTISLVSSYPVIHIFILQSNILSNPDTATAEADLALTLCFGTMLRKWSEERNQVGAHLAFVVNVLNEVCRRVVCVKSLSTTRQ</sequence>
<feature type="non-terminal residue" evidence="1">
    <location>
        <position position="1"/>
    </location>
</feature>
<reference evidence="2" key="1">
    <citation type="journal article" date="2018" name="Proc. Natl. Acad. Sci. U.S.A.">
        <title>Linking secondary metabolites to gene clusters through genome sequencing of six diverse Aspergillus species.</title>
        <authorList>
            <person name="Kaerboelling I."/>
            <person name="Vesth T.C."/>
            <person name="Frisvad J.C."/>
            <person name="Nybo J.L."/>
            <person name="Theobald S."/>
            <person name="Kuo A."/>
            <person name="Bowyer P."/>
            <person name="Matsuda Y."/>
            <person name="Mondo S."/>
            <person name="Lyhne E.K."/>
            <person name="Kogle M.E."/>
            <person name="Clum A."/>
            <person name="Lipzen A."/>
            <person name="Salamov A."/>
            <person name="Ngan C.Y."/>
            <person name="Daum C."/>
            <person name="Chiniquy J."/>
            <person name="Barry K."/>
            <person name="LaButti K."/>
            <person name="Haridas S."/>
            <person name="Simmons B.A."/>
            <person name="Magnuson J.K."/>
            <person name="Mortensen U.H."/>
            <person name="Larsen T.O."/>
            <person name="Grigoriev I.V."/>
            <person name="Baker S.E."/>
            <person name="Andersen M.R."/>
        </authorList>
    </citation>
    <scope>NUCLEOTIDE SEQUENCE [LARGE SCALE GENOMIC DNA]</scope>
    <source>
        <strain evidence="2">IBT 16806</strain>
    </source>
</reference>
<protein>
    <recommendedName>
        <fullName evidence="3">Transcription factor domain-containing protein</fullName>
    </recommendedName>
</protein>
<organism evidence="1 2">
    <name type="scientific">Aspergillus novofumigatus (strain IBT 16806)</name>
    <dbReference type="NCBI Taxonomy" id="1392255"/>
    <lineage>
        <taxon>Eukaryota</taxon>
        <taxon>Fungi</taxon>
        <taxon>Dikarya</taxon>
        <taxon>Ascomycota</taxon>
        <taxon>Pezizomycotina</taxon>
        <taxon>Eurotiomycetes</taxon>
        <taxon>Eurotiomycetidae</taxon>
        <taxon>Eurotiales</taxon>
        <taxon>Aspergillaceae</taxon>
        <taxon>Aspergillus</taxon>
        <taxon>Aspergillus subgen. Fumigati</taxon>
    </lineage>
</organism>
<gene>
    <name evidence="1" type="ORF">P174DRAFT_442244</name>
</gene>
<dbReference type="CDD" id="cd12148">
    <property type="entry name" value="fungal_TF_MHR"/>
    <property type="match status" value="1"/>
</dbReference>
<evidence type="ECO:0000313" key="1">
    <source>
        <dbReference type="EMBL" id="PKX92405.1"/>
    </source>
</evidence>
<evidence type="ECO:0000313" key="2">
    <source>
        <dbReference type="Proteomes" id="UP000234474"/>
    </source>
</evidence>
<dbReference type="AlphaFoldDB" id="A0A2I1C468"/>
<comment type="caution">
    <text evidence="1">The sequence shown here is derived from an EMBL/GenBank/DDBJ whole genome shotgun (WGS) entry which is preliminary data.</text>
</comment>
<dbReference type="EMBL" id="MSZS01000005">
    <property type="protein sequence ID" value="PKX92405.1"/>
    <property type="molecule type" value="Genomic_DNA"/>
</dbReference>
<evidence type="ECO:0008006" key="3">
    <source>
        <dbReference type="Google" id="ProtNLM"/>
    </source>
</evidence>
<proteinExistence type="predicted"/>
<dbReference type="VEuPathDB" id="FungiDB:P174DRAFT_442244"/>